<evidence type="ECO:0000313" key="2">
    <source>
        <dbReference type="EMBL" id="SIO00188.1"/>
    </source>
</evidence>
<dbReference type="GO" id="GO:0009231">
    <property type="term" value="P:riboflavin biosynthetic process"/>
    <property type="evidence" value="ECO:0007669"/>
    <property type="project" value="InterPro"/>
</dbReference>
<organism evidence="2 3">
    <name type="scientific">Chitinophaga niabensis</name>
    <dbReference type="NCBI Taxonomy" id="536979"/>
    <lineage>
        <taxon>Bacteria</taxon>
        <taxon>Pseudomonadati</taxon>
        <taxon>Bacteroidota</taxon>
        <taxon>Chitinophagia</taxon>
        <taxon>Chitinophagales</taxon>
        <taxon>Chitinophagaceae</taxon>
        <taxon>Chitinophaga</taxon>
    </lineage>
</organism>
<dbReference type="AlphaFoldDB" id="A0A1N6FY37"/>
<dbReference type="InterPro" id="IPR024072">
    <property type="entry name" value="DHFR-like_dom_sf"/>
</dbReference>
<protein>
    <submittedName>
        <fullName evidence="2">Dihydrofolate reductase</fullName>
    </submittedName>
</protein>
<gene>
    <name evidence="2" type="ORF">SAMN04488055_2477</name>
</gene>
<name>A0A1N6FY37_9BACT</name>
<evidence type="ECO:0000313" key="3">
    <source>
        <dbReference type="Proteomes" id="UP000185003"/>
    </source>
</evidence>
<dbReference type="SUPFAM" id="SSF53597">
    <property type="entry name" value="Dihydrofolate reductase-like"/>
    <property type="match status" value="1"/>
</dbReference>
<dbReference type="EMBL" id="FSRA01000001">
    <property type="protein sequence ID" value="SIO00188.1"/>
    <property type="molecule type" value="Genomic_DNA"/>
</dbReference>
<reference evidence="2 3" key="1">
    <citation type="submission" date="2016-11" db="EMBL/GenBank/DDBJ databases">
        <authorList>
            <person name="Jaros S."/>
            <person name="Januszkiewicz K."/>
            <person name="Wedrychowicz H."/>
        </authorList>
    </citation>
    <scope>NUCLEOTIDE SEQUENCE [LARGE SCALE GENOMIC DNA]</scope>
    <source>
        <strain evidence="2 3">DSM 24787</strain>
    </source>
</reference>
<feature type="domain" description="Bacterial bifunctional deaminase-reductase C-terminal" evidence="1">
    <location>
        <begin position="17"/>
        <end position="185"/>
    </location>
</feature>
<evidence type="ECO:0000259" key="1">
    <source>
        <dbReference type="Pfam" id="PF01872"/>
    </source>
</evidence>
<dbReference type="Gene3D" id="3.40.430.10">
    <property type="entry name" value="Dihydrofolate Reductase, subunit A"/>
    <property type="match status" value="1"/>
</dbReference>
<dbReference type="Pfam" id="PF01872">
    <property type="entry name" value="RibD_C"/>
    <property type="match status" value="1"/>
</dbReference>
<keyword evidence="3" id="KW-1185">Reference proteome</keyword>
<dbReference type="GO" id="GO:0008703">
    <property type="term" value="F:5-amino-6-(5-phosphoribosylamino)uracil reductase activity"/>
    <property type="evidence" value="ECO:0007669"/>
    <property type="project" value="InterPro"/>
</dbReference>
<sequence length="197" mass="22337">MPRLFLAYKLKTIKMRTVSFGMNISLDGYCDHTAFNPSEEVMDYFTEMMDGVDLFFFGRVMYQLMFPYWSDVARDQSGTAAENRFAQKFSAIDRVVVSRSLDSGDEKTRIIRSNPAEELLKLKQQPGKKISVDSVSMLPELISAGLIDEFKLIVHPGIVGKGRLLLEPGSLQEKLDLKLIDTIRFKSGSVALHYLKQ</sequence>
<dbReference type="STRING" id="536979.SAMN04488055_2477"/>
<proteinExistence type="predicted"/>
<accession>A0A1N6FY37</accession>
<dbReference type="Proteomes" id="UP000185003">
    <property type="component" value="Unassembled WGS sequence"/>
</dbReference>
<dbReference type="InterPro" id="IPR002734">
    <property type="entry name" value="RibDG_C"/>
</dbReference>